<keyword evidence="12 16" id="KW-0830">Ubiquinone</keyword>
<dbReference type="GO" id="GO:0008137">
    <property type="term" value="F:NADH dehydrogenase (ubiquinone) activity"/>
    <property type="evidence" value="ECO:0007669"/>
    <property type="project" value="UniProtKB-UniRule"/>
</dbReference>
<dbReference type="EMBL" id="LC498571">
    <property type="protein sequence ID" value="BBO49579.1"/>
    <property type="molecule type" value="Genomic_DNA"/>
</dbReference>
<evidence type="ECO:0000256" key="2">
    <source>
        <dbReference type="ARBA" id="ARBA00009025"/>
    </source>
</evidence>
<protein>
    <recommendedName>
        <fullName evidence="4 16">NADH-ubiquinone oxidoreductase chain 4</fullName>
        <ecNumber evidence="3 16">7.1.1.2</ecNumber>
    </recommendedName>
</protein>
<evidence type="ECO:0000256" key="12">
    <source>
        <dbReference type="ARBA" id="ARBA00023075"/>
    </source>
</evidence>
<feature type="transmembrane region" description="Helical" evidence="16">
    <location>
        <begin position="59"/>
        <end position="78"/>
    </location>
</feature>
<feature type="domain" description="NADH:quinone oxidoreductase/Mrp antiporter transmembrane" evidence="17">
    <location>
        <begin position="111"/>
        <end position="394"/>
    </location>
</feature>
<evidence type="ECO:0000256" key="8">
    <source>
        <dbReference type="ARBA" id="ARBA00022967"/>
    </source>
</evidence>
<keyword evidence="5 16" id="KW-0813">Transport</keyword>
<reference evidence="19" key="1">
    <citation type="submission" date="2019-09" db="EMBL/GenBank/DDBJ databases">
        <title>Second Largest Mitochondrial Genome of Vertebrates: Distinct causes of genome size increases found in congenic rain frog species (genus Breviceps).</title>
        <authorList>
            <person name="Kurabayashi A."/>
        </authorList>
    </citation>
    <scope>NUCLEOTIDE SEQUENCE</scope>
</reference>
<keyword evidence="9 16" id="KW-0249">Electron transport</keyword>
<evidence type="ECO:0000259" key="17">
    <source>
        <dbReference type="Pfam" id="PF00361"/>
    </source>
</evidence>
<feature type="transmembrane region" description="Helical" evidence="16">
    <location>
        <begin position="280"/>
        <end position="299"/>
    </location>
</feature>
<dbReference type="PANTHER" id="PTHR43507:SF20">
    <property type="entry name" value="NADH-UBIQUINONE OXIDOREDUCTASE CHAIN 4"/>
    <property type="match status" value="1"/>
</dbReference>
<keyword evidence="7 16" id="KW-0812">Transmembrane</keyword>
<evidence type="ECO:0000256" key="11">
    <source>
        <dbReference type="ARBA" id="ARBA00023027"/>
    </source>
</evidence>
<evidence type="ECO:0000259" key="18">
    <source>
        <dbReference type="Pfam" id="PF01059"/>
    </source>
</evidence>
<evidence type="ECO:0000256" key="16">
    <source>
        <dbReference type="RuleBase" id="RU003297"/>
    </source>
</evidence>
<dbReference type="PANTHER" id="PTHR43507">
    <property type="entry name" value="NADH-UBIQUINONE OXIDOREDUCTASE CHAIN 4"/>
    <property type="match status" value="1"/>
</dbReference>
<evidence type="ECO:0000256" key="15">
    <source>
        <dbReference type="ARBA" id="ARBA00049551"/>
    </source>
</evidence>
<dbReference type="GO" id="GO:0003954">
    <property type="term" value="F:NADH dehydrogenase activity"/>
    <property type="evidence" value="ECO:0007669"/>
    <property type="project" value="TreeGrafter"/>
</dbReference>
<comment type="catalytic activity">
    <reaction evidence="15 16">
        <text>a ubiquinone + NADH + 5 H(+)(in) = a ubiquinol + NAD(+) + 4 H(+)(out)</text>
        <dbReference type="Rhea" id="RHEA:29091"/>
        <dbReference type="Rhea" id="RHEA-COMP:9565"/>
        <dbReference type="Rhea" id="RHEA-COMP:9566"/>
        <dbReference type="ChEBI" id="CHEBI:15378"/>
        <dbReference type="ChEBI" id="CHEBI:16389"/>
        <dbReference type="ChEBI" id="CHEBI:17976"/>
        <dbReference type="ChEBI" id="CHEBI:57540"/>
        <dbReference type="ChEBI" id="CHEBI:57945"/>
        <dbReference type="EC" id="7.1.1.2"/>
    </reaction>
</comment>
<organism evidence="19">
    <name type="scientific">Breviceps mossambicus</name>
    <name type="common">Mozambique rain frog</name>
    <dbReference type="NCBI Taxonomy" id="143669"/>
    <lineage>
        <taxon>Eukaryota</taxon>
        <taxon>Metazoa</taxon>
        <taxon>Chordata</taxon>
        <taxon>Craniata</taxon>
        <taxon>Vertebrata</taxon>
        <taxon>Euteleostomi</taxon>
        <taxon>Amphibia</taxon>
        <taxon>Batrachia</taxon>
        <taxon>Anura</taxon>
        <taxon>Neobatrachia</taxon>
        <taxon>Microhyloidea</taxon>
        <taxon>Brevicipitidae</taxon>
        <taxon>Breviceps</taxon>
    </lineage>
</organism>
<evidence type="ECO:0000256" key="7">
    <source>
        <dbReference type="ARBA" id="ARBA00022692"/>
    </source>
</evidence>
<evidence type="ECO:0000256" key="9">
    <source>
        <dbReference type="ARBA" id="ARBA00022982"/>
    </source>
</evidence>
<gene>
    <name evidence="19" type="primary">nad4</name>
</gene>
<keyword evidence="8" id="KW-1278">Translocase</keyword>
<feature type="transmembrane region" description="Helical" evidence="16">
    <location>
        <begin position="191"/>
        <end position="213"/>
    </location>
</feature>
<geneLocation type="mitochondrion" evidence="19"/>
<keyword evidence="6 16" id="KW-0679">Respiratory chain</keyword>
<evidence type="ECO:0000256" key="6">
    <source>
        <dbReference type="ARBA" id="ARBA00022660"/>
    </source>
</evidence>
<comment type="subcellular location">
    <subcellularLocation>
        <location evidence="1 16">Mitochondrion membrane</location>
        <topology evidence="1 16">Multi-pass membrane protein</topology>
    </subcellularLocation>
</comment>
<dbReference type="Pfam" id="PF01059">
    <property type="entry name" value="Oxidored_q5_N"/>
    <property type="match status" value="1"/>
</dbReference>
<feature type="transmembrane region" description="Helical" evidence="16">
    <location>
        <begin position="147"/>
        <end position="166"/>
    </location>
</feature>
<feature type="transmembrane region" description="Helical" evidence="16">
    <location>
        <begin position="346"/>
        <end position="369"/>
    </location>
</feature>
<keyword evidence="14 16" id="KW-0472">Membrane</keyword>
<keyword evidence="13 16" id="KW-0496">Mitochondrion</keyword>
<evidence type="ECO:0000256" key="13">
    <source>
        <dbReference type="ARBA" id="ARBA00023128"/>
    </source>
</evidence>
<dbReference type="GO" id="GO:0031966">
    <property type="term" value="C:mitochondrial membrane"/>
    <property type="evidence" value="ECO:0007669"/>
    <property type="project" value="UniProtKB-SubCell"/>
</dbReference>
<feature type="transmembrane region" description="Helical" evidence="16">
    <location>
        <begin position="431"/>
        <end position="454"/>
    </location>
</feature>
<comment type="function">
    <text evidence="16">Core subunit of the mitochondrial membrane respiratory chain NADH dehydrogenase (Complex I) which catalyzes electron transfer from NADH through the respiratory chain, using ubiquinone as an electron acceptor. Essential for the catalytic activity and assembly of complex I.</text>
</comment>
<comment type="similarity">
    <text evidence="2 16">Belongs to the complex I subunit 4 family.</text>
</comment>
<evidence type="ECO:0000256" key="5">
    <source>
        <dbReference type="ARBA" id="ARBA00022448"/>
    </source>
</evidence>
<keyword evidence="10 16" id="KW-1133">Transmembrane helix</keyword>
<name>A0A7I6P9I2_9NEOB</name>
<dbReference type="Pfam" id="PF00361">
    <property type="entry name" value="Proton_antipo_M"/>
    <property type="match status" value="1"/>
</dbReference>
<feature type="transmembrane region" description="Helical" evidence="16">
    <location>
        <begin position="389"/>
        <end position="410"/>
    </location>
</feature>
<sequence length="464" mass="52142">MLMITLAWFSLILMSFLYPKKSLWILATDHSFMITIISFISLHHYDSTISNHLFIIDQLSAPLALLTCWLFPLMMLASQNKTVFEPEARQRLYIANAAFLQLTTLLAFTTSDMFLFFIYYETSLIPTMIIITRWGPMKDRLIAGNYIVLYTLVAATPFLIFLITFYSNTGTLSLPLTQINSPTFNPQHAQLLWLMCNLAFLAKMPLYALHLWLTKAHVEAPIAGSMVLAGTLLKLGGYGLLRFSTFMPVTLDKISLFLTIALFGIVATAFLCLRQTDLKSLIALSSVSHMNLVIAAAMIQTPESFKGATIMMIAHGLASSAFFCLANSIYELTQTRIMSALRGTMLIFPLASIWWLFIILMNMALPPSINFISELINLTVILANSPKAFMFIAIGILTTTAYSIYVLSTLQWGPTPKHLKSLSLYTIREHILLALHVIPAVTMIIKPQIFMMYGHSPMDNKLWS</sequence>
<evidence type="ECO:0000256" key="14">
    <source>
        <dbReference type="ARBA" id="ARBA00023136"/>
    </source>
</evidence>
<proteinExistence type="inferred from homology"/>
<dbReference type="EC" id="7.1.1.2" evidence="3 16"/>
<accession>A0A7I6P9I2</accession>
<dbReference type="InterPro" id="IPR000260">
    <property type="entry name" value="NADH4_N"/>
</dbReference>
<evidence type="ECO:0000256" key="10">
    <source>
        <dbReference type="ARBA" id="ARBA00022989"/>
    </source>
</evidence>
<feature type="transmembrane region" description="Helical" evidence="16">
    <location>
        <begin position="253"/>
        <end position="273"/>
    </location>
</feature>
<evidence type="ECO:0000313" key="19">
    <source>
        <dbReference type="EMBL" id="BBO49579.1"/>
    </source>
</evidence>
<dbReference type="InterPro" id="IPR001750">
    <property type="entry name" value="ND/Mrp_TM"/>
</dbReference>
<dbReference type="AlphaFoldDB" id="A0A7I6P9I2"/>
<feature type="domain" description="NADH:ubiquinone oxidoreductase chain 4 N-terminal" evidence="18">
    <location>
        <begin position="1"/>
        <end position="106"/>
    </location>
</feature>
<evidence type="ECO:0000256" key="4">
    <source>
        <dbReference type="ARBA" id="ARBA00021006"/>
    </source>
</evidence>
<dbReference type="InterPro" id="IPR003918">
    <property type="entry name" value="NADH_UbQ_OxRdtase"/>
</dbReference>
<evidence type="ECO:0000256" key="1">
    <source>
        <dbReference type="ARBA" id="ARBA00004225"/>
    </source>
</evidence>
<feature type="transmembrane region" description="Helical" evidence="16">
    <location>
        <begin position="305"/>
        <end position="325"/>
    </location>
</feature>
<dbReference type="GO" id="GO:0048039">
    <property type="term" value="F:ubiquinone binding"/>
    <property type="evidence" value="ECO:0007669"/>
    <property type="project" value="TreeGrafter"/>
</dbReference>
<dbReference type="GO" id="GO:0042773">
    <property type="term" value="P:ATP synthesis coupled electron transport"/>
    <property type="evidence" value="ECO:0007669"/>
    <property type="project" value="InterPro"/>
</dbReference>
<evidence type="ECO:0000256" key="3">
    <source>
        <dbReference type="ARBA" id="ARBA00012944"/>
    </source>
</evidence>
<dbReference type="PRINTS" id="PR01437">
    <property type="entry name" value="NUOXDRDTASE4"/>
</dbReference>
<feature type="transmembrane region" description="Helical" evidence="16">
    <location>
        <begin position="220"/>
        <end position="241"/>
    </location>
</feature>
<keyword evidence="11 16" id="KW-0520">NAD</keyword>
<dbReference type="GO" id="GO:0015990">
    <property type="term" value="P:electron transport coupled proton transport"/>
    <property type="evidence" value="ECO:0007669"/>
    <property type="project" value="TreeGrafter"/>
</dbReference>